<dbReference type="PANTHER" id="PTHR30203">
    <property type="entry name" value="OUTER MEMBRANE CATION EFFLUX PROTEIN"/>
    <property type="match status" value="1"/>
</dbReference>
<comment type="similarity">
    <text evidence="1 2">Belongs to the outer membrane factor (OMF) (TC 1.B.17) family.</text>
</comment>
<gene>
    <name evidence="4" type="ORF">FHS99_002101</name>
</gene>
<evidence type="ECO:0000256" key="2">
    <source>
        <dbReference type="RuleBase" id="RU362097"/>
    </source>
</evidence>
<keyword evidence="2" id="KW-0564">Palmitate</keyword>
<dbReference type="Gene3D" id="2.20.200.10">
    <property type="entry name" value="Outer membrane efflux proteins (OEP)"/>
    <property type="match status" value="1"/>
</dbReference>
<dbReference type="InterPro" id="IPR010131">
    <property type="entry name" value="MdtP/NodT-like"/>
</dbReference>
<dbReference type="Pfam" id="PF02321">
    <property type="entry name" value="OEP"/>
    <property type="match status" value="2"/>
</dbReference>
<dbReference type="RefSeq" id="WP_157175740.1">
    <property type="nucleotide sequence ID" value="NZ_JACIJR010000004.1"/>
</dbReference>
<evidence type="ECO:0000313" key="4">
    <source>
        <dbReference type="EMBL" id="MBB5729616.1"/>
    </source>
</evidence>
<dbReference type="InterPro" id="IPR003423">
    <property type="entry name" value="OMP_efflux"/>
</dbReference>
<dbReference type="GO" id="GO:0005886">
    <property type="term" value="C:plasma membrane"/>
    <property type="evidence" value="ECO:0007669"/>
    <property type="project" value="UniProtKB-SubCell"/>
</dbReference>
<evidence type="ECO:0000256" key="1">
    <source>
        <dbReference type="ARBA" id="ARBA00007613"/>
    </source>
</evidence>
<dbReference type="PROSITE" id="PS51257">
    <property type="entry name" value="PROKAR_LIPOPROTEIN"/>
    <property type="match status" value="1"/>
</dbReference>
<keyword evidence="2 4" id="KW-0449">Lipoprotein</keyword>
<comment type="subcellular location">
    <subcellularLocation>
        <location evidence="2">Cell membrane</location>
        <topology evidence="2">Lipid-anchor</topology>
    </subcellularLocation>
</comment>
<organism evidence="4 5">
    <name type="scientific">Sphingomonas prati</name>
    <dbReference type="NCBI Taxonomy" id="1843237"/>
    <lineage>
        <taxon>Bacteria</taxon>
        <taxon>Pseudomonadati</taxon>
        <taxon>Pseudomonadota</taxon>
        <taxon>Alphaproteobacteria</taxon>
        <taxon>Sphingomonadales</taxon>
        <taxon>Sphingomonadaceae</taxon>
        <taxon>Sphingomonas</taxon>
    </lineage>
</organism>
<dbReference type="AlphaFoldDB" id="A0A7W9F1U1"/>
<dbReference type="GO" id="GO:0015562">
    <property type="term" value="F:efflux transmembrane transporter activity"/>
    <property type="evidence" value="ECO:0007669"/>
    <property type="project" value="InterPro"/>
</dbReference>
<comment type="caution">
    <text evidence="4">The sequence shown here is derived from an EMBL/GenBank/DDBJ whole genome shotgun (WGS) entry which is preliminary data.</text>
</comment>
<dbReference type="NCBIfam" id="TIGR01845">
    <property type="entry name" value="outer_NodT"/>
    <property type="match status" value="1"/>
</dbReference>
<keyword evidence="5" id="KW-1185">Reference proteome</keyword>
<keyword evidence="2" id="KW-1134">Transmembrane beta strand</keyword>
<reference evidence="4 5" key="1">
    <citation type="submission" date="2020-08" db="EMBL/GenBank/DDBJ databases">
        <title>Genomic Encyclopedia of Type Strains, Phase IV (KMG-IV): sequencing the most valuable type-strain genomes for metagenomic binning, comparative biology and taxonomic classification.</title>
        <authorList>
            <person name="Goeker M."/>
        </authorList>
    </citation>
    <scope>NUCLEOTIDE SEQUENCE [LARGE SCALE GENOMIC DNA]</scope>
    <source>
        <strain evidence="4 5">DSM 103336</strain>
    </source>
</reference>
<name>A0A7W9F1U1_9SPHN</name>
<sequence length="499" mass="52375">MMRRYSFLLLAGLGGCAVGPNYRAVSPAALQVPSAFKSSTALPTSGPTATPVAPVDLARWWTGFGDPVMTSLIERSLAQNLDIDAAGARLRQARASIRVARADQLPTGSLSGSVGRSIGNQGQSVVDPTTGTQLSTGGDTTVYRAGFDAAYEVDLFGGLRRSVEAARADYGSSLADLRSSQQTVASEVGLNYITARLAQNRLRIARNNLASQNETVQIVGWRVQAGLVSSLDLEQARQLRAQTAATIPTLENNYANAVNRIAVLLGTAPGSVDAEIAPDRVIPLAPAATDIPAAVIARRPDVAAAERSLAAETARIGVQEAELYPALRLTGSFSGSSTTISDLVSGAIGNLLASVSAPIFQGGRIRAAIEGQRASTDAALANYRQVVLTALEDVENALTALTTSERREREIVVAEEASRNAVLYARSQYRAGLIDFQTLLDSERSLLSSQDSRATARGDRATATVQLYKALGGGWQSAPLPATATRTGPSPVFDAVTRP</sequence>
<dbReference type="Gene3D" id="1.20.1600.10">
    <property type="entry name" value="Outer membrane efflux proteins (OEP)"/>
    <property type="match status" value="1"/>
</dbReference>
<dbReference type="PANTHER" id="PTHR30203:SF25">
    <property type="entry name" value="OUTER MEMBRANE PROTEIN-RELATED"/>
    <property type="match status" value="1"/>
</dbReference>
<evidence type="ECO:0000256" key="3">
    <source>
        <dbReference type="SAM" id="MobiDB-lite"/>
    </source>
</evidence>
<dbReference type="OrthoDB" id="9783100at2"/>
<evidence type="ECO:0000313" key="5">
    <source>
        <dbReference type="Proteomes" id="UP000546701"/>
    </source>
</evidence>
<keyword evidence="2" id="KW-0812">Transmembrane</keyword>
<proteinExistence type="inferred from homology"/>
<dbReference type="Proteomes" id="UP000546701">
    <property type="component" value="Unassembled WGS sequence"/>
</dbReference>
<feature type="region of interest" description="Disordered" evidence="3">
    <location>
        <begin position="110"/>
        <end position="133"/>
    </location>
</feature>
<protein>
    <submittedName>
        <fullName evidence="4">NodT family efflux transporter outer membrane factor (OMF) lipoprotein</fullName>
    </submittedName>
</protein>
<dbReference type="EMBL" id="JACIJR010000004">
    <property type="protein sequence ID" value="MBB5729616.1"/>
    <property type="molecule type" value="Genomic_DNA"/>
</dbReference>
<keyword evidence="2" id="KW-0472">Membrane</keyword>
<accession>A0A7W9F1U1</accession>
<feature type="region of interest" description="Disordered" evidence="3">
    <location>
        <begin position="479"/>
        <end position="499"/>
    </location>
</feature>
<dbReference type="SUPFAM" id="SSF56954">
    <property type="entry name" value="Outer membrane efflux proteins (OEP)"/>
    <property type="match status" value="1"/>
</dbReference>